<evidence type="ECO:0000313" key="1">
    <source>
        <dbReference type="EMBL" id="GBM67043.1"/>
    </source>
</evidence>
<comment type="caution">
    <text evidence="1">The sequence shown here is derived from an EMBL/GenBank/DDBJ whole genome shotgun (WGS) entry which is preliminary data.</text>
</comment>
<dbReference type="AlphaFoldDB" id="A0A4Y2HPH9"/>
<keyword evidence="2" id="KW-1185">Reference proteome</keyword>
<dbReference type="EMBL" id="BGPR01002059">
    <property type="protein sequence ID" value="GBM67043.1"/>
    <property type="molecule type" value="Genomic_DNA"/>
</dbReference>
<proteinExistence type="predicted"/>
<gene>
    <name evidence="1" type="ORF">AVEN_214374_1</name>
</gene>
<sequence length="128" mass="14623">MTVLFEKLIDEIKDRLSSLYSEVSFSTNRLAEPNEIEDAVLESCVLIDKYGANVIFSYPDRSKSSLAFMGNIQMQDVFEYIRDINSTNCIVKSVKQLMKELLTKELIPCGYSCDEALIENFLKDGKFL</sequence>
<evidence type="ECO:0000313" key="2">
    <source>
        <dbReference type="Proteomes" id="UP000499080"/>
    </source>
</evidence>
<organism evidence="1 2">
    <name type="scientific">Araneus ventricosus</name>
    <name type="common">Orbweaver spider</name>
    <name type="synonym">Epeira ventricosa</name>
    <dbReference type="NCBI Taxonomy" id="182803"/>
    <lineage>
        <taxon>Eukaryota</taxon>
        <taxon>Metazoa</taxon>
        <taxon>Ecdysozoa</taxon>
        <taxon>Arthropoda</taxon>
        <taxon>Chelicerata</taxon>
        <taxon>Arachnida</taxon>
        <taxon>Araneae</taxon>
        <taxon>Araneomorphae</taxon>
        <taxon>Entelegynae</taxon>
        <taxon>Araneoidea</taxon>
        <taxon>Araneidae</taxon>
        <taxon>Araneus</taxon>
    </lineage>
</organism>
<name>A0A4Y2HPH9_ARAVE</name>
<reference evidence="1 2" key="1">
    <citation type="journal article" date="2019" name="Sci. Rep.">
        <title>Orb-weaving spider Araneus ventricosus genome elucidates the spidroin gene catalogue.</title>
        <authorList>
            <person name="Kono N."/>
            <person name="Nakamura H."/>
            <person name="Ohtoshi R."/>
            <person name="Moran D.A.P."/>
            <person name="Shinohara A."/>
            <person name="Yoshida Y."/>
            <person name="Fujiwara M."/>
            <person name="Mori M."/>
            <person name="Tomita M."/>
            <person name="Arakawa K."/>
        </authorList>
    </citation>
    <scope>NUCLEOTIDE SEQUENCE [LARGE SCALE GENOMIC DNA]</scope>
</reference>
<protein>
    <submittedName>
        <fullName evidence="1">Uncharacterized protein</fullName>
    </submittedName>
</protein>
<dbReference type="Proteomes" id="UP000499080">
    <property type="component" value="Unassembled WGS sequence"/>
</dbReference>
<dbReference type="OrthoDB" id="7455129at2759"/>
<accession>A0A4Y2HPH9</accession>